<dbReference type="Pfam" id="PF05922">
    <property type="entry name" value="Inhibitor_I9"/>
    <property type="match status" value="1"/>
</dbReference>
<dbReference type="SUPFAM" id="SSF52743">
    <property type="entry name" value="Subtilisin-like"/>
    <property type="match status" value="1"/>
</dbReference>
<dbReference type="InterPro" id="IPR010259">
    <property type="entry name" value="S8pro/Inhibitor_I9"/>
</dbReference>
<evidence type="ECO:0000259" key="8">
    <source>
        <dbReference type="Pfam" id="PF00082"/>
    </source>
</evidence>
<evidence type="ECO:0000313" key="12">
    <source>
        <dbReference type="Proteomes" id="UP001054889"/>
    </source>
</evidence>
<organism evidence="11 12">
    <name type="scientific">Eleusine coracana subsp. coracana</name>
    <dbReference type="NCBI Taxonomy" id="191504"/>
    <lineage>
        <taxon>Eukaryota</taxon>
        <taxon>Viridiplantae</taxon>
        <taxon>Streptophyta</taxon>
        <taxon>Embryophyta</taxon>
        <taxon>Tracheophyta</taxon>
        <taxon>Spermatophyta</taxon>
        <taxon>Magnoliopsida</taxon>
        <taxon>Liliopsida</taxon>
        <taxon>Poales</taxon>
        <taxon>Poaceae</taxon>
        <taxon>PACMAD clade</taxon>
        <taxon>Chloridoideae</taxon>
        <taxon>Cynodonteae</taxon>
        <taxon>Eleusininae</taxon>
        <taxon>Eleusine</taxon>
    </lineage>
</organism>
<gene>
    <name evidence="11" type="primary">ga07145</name>
    <name evidence="11" type="ORF">PR202_ga07145</name>
</gene>
<dbReference type="InterPro" id="IPR023828">
    <property type="entry name" value="Peptidase_S8_Ser-AS"/>
</dbReference>
<feature type="domain" description="Peptidase S8/S53" evidence="8">
    <location>
        <begin position="168"/>
        <end position="573"/>
    </location>
</feature>
<reference evidence="11" key="1">
    <citation type="journal article" date="2018" name="DNA Res.">
        <title>Multiple hybrid de novo genome assembly of finger millet, an orphan allotetraploid crop.</title>
        <authorList>
            <person name="Hatakeyama M."/>
            <person name="Aluri S."/>
            <person name="Balachadran M.T."/>
            <person name="Sivarajan S.R."/>
            <person name="Patrignani A."/>
            <person name="Gruter S."/>
            <person name="Poveda L."/>
            <person name="Shimizu-Inatsugi R."/>
            <person name="Baeten J."/>
            <person name="Francoijs K.J."/>
            <person name="Nataraja K.N."/>
            <person name="Reddy Y.A.N."/>
            <person name="Phadnis S."/>
            <person name="Ravikumar R.L."/>
            <person name="Schlapbach R."/>
            <person name="Sreeman S.M."/>
            <person name="Shimizu K.K."/>
        </authorList>
    </citation>
    <scope>NUCLEOTIDE SEQUENCE</scope>
</reference>
<dbReference type="Gene3D" id="3.40.50.200">
    <property type="entry name" value="Peptidase S8/S53 domain"/>
    <property type="match status" value="2"/>
</dbReference>
<reference evidence="11" key="2">
    <citation type="submission" date="2021-12" db="EMBL/GenBank/DDBJ databases">
        <title>Resequencing data analysis of finger millet.</title>
        <authorList>
            <person name="Hatakeyama M."/>
            <person name="Aluri S."/>
            <person name="Balachadran M.T."/>
            <person name="Sivarajan S.R."/>
            <person name="Poveda L."/>
            <person name="Shimizu-Inatsugi R."/>
            <person name="Schlapbach R."/>
            <person name="Sreeman S.M."/>
            <person name="Shimizu K.K."/>
        </authorList>
    </citation>
    <scope>NUCLEOTIDE SEQUENCE</scope>
</reference>
<dbReference type="InterPro" id="IPR037045">
    <property type="entry name" value="S8pro/Inhibitor_I9_sf"/>
</dbReference>
<feature type="active site" description="Charge relay system" evidence="6 7">
    <location>
        <position position="541"/>
    </location>
</feature>
<feature type="active site" description="Charge relay system" evidence="6 7">
    <location>
        <position position="177"/>
    </location>
</feature>
<dbReference type="GO" id="GO:0004252">
    <property type="term" value="F:serine-type endopeptidase activity"/>
    <property type="evidence" value="ECO:0007669"/>
    <property type="project" value="UniProtKB-UniRule"/>
</dbReference>
<dbReference type="AlphaFoldDB" id="A0AAV5BXW0"/>
<evidence type="ECO:0000256" key="7">
    <source>
        <dbReference type="PROSITE-ProRule" id="PRU01240"/>
    </source>
</evidence>
<dbReference type="PROSITE" id="PS00137">
    <property type="entry name" value="SUBTILASE_HIS"/>
    <property type="match status" value="1"/>
</dbReference>
<sequence>MTYHSVVEAPEGVDMLVEPSVIRFSAGSKTATFGVTFRAKQWVQGGYTFGSLTWLDGDSHSLYIVYMGEKQHHDPSVVTASHHDVLTSILGSKDEAQKSIVYSYKHGFSGFAAMLTELQAMTVAGLPGVVSVQLNTHHKIHTTRSWDFLGLDHYQSSRSDLLKRAKYGEEIIVGVLDTGIWPESRSIDDRGYGPVPARWKGTCKTGKAFNATTSCNRKIIGAQWYTGGVHPDILKQDIMSPRDLNGHGTHVASTIAGGEVRNVSFGGLGGGVARGGAPRARHRPIHNGVDVLSLSIAGPDEVPGTLHAVAKGISVVFAGGNKGPAAHTVQNAVPWVLTVAASTIDRAFPTMISLGNKEKIVGQSLYHNATLEQRVLPPFRLIQVRTMCDESTLASTNLTGVVVLCYAPWEASSKLPTQGFADALSVVAITGARGFIFAQHNSNILENLNSCDGIMACVLVDFEMAYRIVSYATRAKTKSMVRISPATTVVGNGVLSPRVAAFSSRGPSPAYPGILKPDIAAPGVGILAAVRNSYEFKSGTSMACPHVSAIVALLKSVHPDWSPAMIKSAIVTSGTHP</sequence>
<keyword evidence="5 7" id="KW-0720">Serine protease</keyword>
<dbReference type="Proteomes" id="UP001054889">
    <property type="component" value="Unassembled WGS sequence"/>
</dbReference>
<keyword evidence="4 7" id="KW-0378">Hydrolase</keyword>
<proteinExistence type="inferred from homology"/>
<dbReference type="Pfam" id="PF17766">
    <property type="entry name" value="fn3_6"/>
    <property type="match status" value="1"/>
</dbReference>
<dbReference type="PANTHER" id="PTHR10795">
    <property type="entry name" value="PROPROTEIN CONVERTASE SUBTILISIN/KEXIN"/>
    <property type="match status" value="1"/>
</dbReference>
<dbReference type="CDD" id="cd02120">
    <property type="entry name" value="PA_subtilisin_like"/>
    <property type="match status" value="1"/>
</dbReference>
<evidence type="ECO:0000313" key="11">
    <source>
        <dbReference type="EMBL" id="GJM90827.1"/>
    </source>
</evidence>
<name>A0AAV5BXW0_ELECO</name>
<evidence type="ECO:0000256" key="1">
    <source>
        <dbReference type="ARBA" id="ARBA00011073"/>
    </source>
</evidence>
<evidence type="ECO:0000256" key="4">
    <source>
        <dbReference type="ARBA" id="ARBA00022801"/>
    </source>
</evidence>
<keyword evidence="12" id="KW-1185">Reference proteome</keyword>
<dbReference type="InterPro" id="IPR015500">
    <property type="entry name" value="Peptidase_S8_subtilisin-rel"/>
</dbReference>
<dbReference type="InterPro" id="IPR022398">
    <property type="entry name" value="Peptidase_S8_His-AS"/>
</dbReference>
<dbReference type="InterPro" id="IPR041469">
    <property type="entry name" value="Subtilisin-like_FN3"/>
</dbReference>
<dbReference type="Gene3D" id="3.30.70.80">
    <property type="entry name" value="Peptidase S8 propeptide/proteinase inhibitor I9"/>
    <property type="match status" value="1"/>
</dbReference>
<feature type="domain" description="Inhibitor I9" evidence="9">
    <location>
        <begin position="63"/>
        <end position="141"/>
    </location>
</feature>
<dbReference type="GO" id="GO:0006508">
    <property type="term" value="P:proteolysis"/>
    <property type="evidence" value="ECO:0007669"/>
    <property type="project" value="UniProtKB-KW"/>
</dbReference>
<evidence type="ECO:0000259" key="9">
    <source>
        <dbReference type="Pfam" id="PF05922"/>
    </source>
</evidence>
<evidence type="ECO:0000256" key="6">
    <source>
        <dbReference type="PIRSR" id="PIRSR615500-1"/>
    </source>
</evidence>
<evidence type="ECO:0000259" key="10">
    <source>
        <dbReference type="Pfam" id="PF17766"/>
    </source>
</evidence>
<keyword evidence="2 7" id="KW-0645">Protease</keyword>
<protein>
    <submittedName>
        <fullName evidence="11">Uncharacterized protein</fullName>
    </submittedName>
</protein>
<feature type="domain" description="Subtilisin-like protease fibronectin type-III" evidence="10">
    <location>
        <begin position="2"/>
        <end position="60"/>
    </location>
</feature>
<dbReference type="InterPro" id="IPR045051">
    <property type="entry name" value="SBT"/>
</dbReference>
<dbReference type="EMBL" id="BQKI01000003">
    <property type="protein sequence ID" value="GJM90827.1"/>
    <property type="molecule type" value="Genomic_DNA"/>
</dbReference>
<dbReference type="Pfam" id="PF00082">
    <property type="entry name" value="Peptidase_S8"/>
    <property type="match status" value="1"/>
</dbReference>
<dbReference type="InterPro" id="IPR036852">
    <property type="entry name" value="Peptidase_S8/S53_dom_sf"/>
</dbReference>
<keyword evidence="3" id="KW-0732">Signal</keyword>
<comment type="caution">
    <text evidence="11">The sequence shown here is derived from an EMBL/GenBank/DDBJ whole genome shotgun (WGS) entry which is preliminary data.</text>
</comment>
<dbReference type="PRINTS" id="PR00723">
    <property type="entry name" value="SUBTILISIN"/>
</dbReference>
<dbReference type="PROSITE" id="PS51892">
    <property type="entry name" value="SUBTILASE"/>
    <property type="match status" value="1"/>
</dbReference>
<dbReference type="PROSITE" id="PS00138">
    <property type="entry name" value="SUBTILASE_SER"/>
    <property type="match status" value="1"/>
</dbReference>
<dbReference type="FunFam" id="3.30.70.80:FF:000002">
    <property type="entry name" value="Subtilisin-like protease SBT5.3"/>
    <property type="match status" value="1"/>
</dbReference>
<evidence type="ECO:0000256" key="5">
    <source>
        <dbReference type="ARBA" id="ARBA00022825"/>
    </source>
</evidence>
<feature type="active site" description="Charge relay system" evidence="6 7">
    <location>
        <position position="247"/>
    </location>
</feature>
<dbReference type="InterPro" id="IPR000209">
    <property type="entry name" value="Peptidase_S8/S53_dom"/>
</dbReference>
<accession>A0AAV5BXW0</accession>
<evidence type="ECO:0000256" key="3">
    <source>
        <dbReference type="ARBA" id="ARBA00022729"/>
    </source>
</evidence>
<comment type="similarity">
    <text evidence="1 7">Belongs to the peptidase S8 family.</text>
</comment>
<evidence type="ECO:0000256" key="2">
    <source>
        <dbReference type="ARBA" id="ARBA00022670"/>
    </source>
</evidence>
<dbReference type="Gene3D" id="3.50.30.30">
    <property type="match status" value="1"/>
</dbReference>